<keyword evidence="2" id="KW-1185">Reference proteome</keyword>
<dbReference type="EMBL" id="JADBGQ010000010">
    <property type="protein sequence ID" value="KAG5374899.1"/>
    <property type="molecule type" value="Genomic_DNA"/>
</dbReference>
<dbReference type="Proteomes" id="UP000823674">
    <property type="component" value="Chromosome A10"/>
</dbReference>
<comment type="caution">
    <text evidence="1">The sequence shown here is derived from an EMBL/GenBank/DDBJ whole genome shotgun (WGS) entry which is preliminary data.</text>
</comment>
<evidence type="ECO:0000313" key="2">
    <source>
        <dbReference type="Proteomes" id="UP000823674"/>
    </source>
</evidence>
<gene>
    <name evidence="1" type="primary">A10p004410.1_BraROA</name>
    <name evidence="1" type="ORF">IGI04_039495</name>
</gene>
<evidence type="ECO:0000313" key="1">
    <source>
        <dbReference type="EMBL" id="KAG5374899.1"/>
    </source>
</evidence>
<protein>
    <submittedName>
        <fullName evidence="1">Uncharacterized protein</fullName>
    </submittedName>
</protein>
<proteinExistence type="predicted"/>
<reference evidence="1 2" key="1">
    <citation type="submission" date="2021-03" db="EMBL/GenBank/DDBJ databases">
        <authorList>
            <person name="King G.J."/>
            <person name="Bancroft I."/>
            <person name="Baten A."/>
            <person name="Bloomfield J."/>
            <person name="Borpatragohain P."/>
            <person name="He Z."/>
            <person name="Irish N."/>
            <person name="Irwin J."/>
            <person name="Liu K."/>
            <person name="Mauleon R.P."/>
            <person name="Moore J."/>
            <person name="Morris R."/>
            <person name="Ostergaard L."/>
            <person name="Wang B."/>
            <person name="Wells R."/>
        </authorList>
    </citation>
    <scope>NUCLEOTIDE SEQUENCE [LARGE SCALE GENOMIC DNA]</scope>
    <source>
        <strain evidence="1">R-o-18</strain>
        <tissue evidence="1">Leaf</tissue>
    </source>
</reference>
<sequence>MEVVQDKQVKFLTQAGQMQNLPIYPRRLILKSSQIVFLTNKDGRHPCNSSLNTHLKVNWKTNLCIGQKTSMSEKKIDVIVSTSEIICLAHISLLQATRISNKSDPPRIVSFNGSMNHKKFRI</sequence>
<name>A0ABQ7KL13_BRACM</name>
<accession>A0ABQ7KL13</accession>
<organism evidence="1 2">
    <name type="scientific">Brassica rapa subsp. trilocularis</name>
    <dbReference type="NCBI Taxonomy" id="1813537"/>
    <lineage>
        <taxon>Eukaryota</taxon>
        <taxon>Viridiplantae</taxon>
        <taxon>Streptophyta</taxon>
        <taxon>Embryophyta</taxon>
        <taxon>Tracheophyta</taxon>
        <taxon>Spermatophyta</taxon>
        <taxon>Magnoliopsida</taxon>
        <taxon>eudicotyledons</taxon>
        <taxon>Gunneridae</taxon>
        <taxon>Pentapetalae</taxon>
        <taxon>rosids</taxon>
        <taxon>malvids</taxon>
        <taxon>Brassicales</taxon>
        <taxon>Brassicaceae</taxon>
        <taxon>Brassiceae</taxon>
        <taxon>Brassica</taxon>
    </lineage>
</organism>